<dbReference type="InterPro" id="IPR002885">
    <property type="entry name" value="PPR_rpt"/>
</dbReference>
<dbReference type="NCBIfam" id="TIGR00756">
    <property type="entry name" value="PPR"/>
    <property type="match status" value="1"/>
</dbReference>
<feature type="repeat" description="PPR" evidence="1">
    <location>
        <begin position="517"/>
        <end position="551"/>
    </location>
</feature>
<evidence type="ECO:0000313" key="3">
    <source>
        <dbReference type="Proteomes" id="UP001558613"/>
    </source>
</evidence>
<dbReference type="InterPro" id="IPR011990">
    <property type="entry name" value="TPR-like_helical_dom_sf"/>
</dbReference>
<dbReference type="PROSITE" id="PS51375">
    <property type="entry name" value="PPR"/>
    <property type="match status" value="3"/>
</dbReference>
<evidence type="ECO:0000313" key="2">
    <source>
        <dbReference type="EMBL" id="KAL1282749.1"/>
    </source>
</evidence>
<feature type="repeat" description="PPR" evidence="1">
    <location>
        <begin position="279"/>
        <end position="315"/>
    </location>
</feature>
<dbReference type="PANTHER" id="PTHR24014:SF6">
    <property type="entry name" value="PENTATRICOPEPTIDE REPEAT-CONTAINING PROTEIN 1, MITOCHONDRIAL"/>
    <property type="match status" value="1"/>
</dbReference>
<proteinExistence type="predicted"/>
<dbReference type="Pfam" id="PF13041">
    <property type="entry name" value="PPR_2"/>
    <property type="match status" value="1"/>
</dbReference>
<keyword evidence="3" id="KW-1185">Reference proteome</keyword>
<organism evidence="2 3">
    <name type="scientific">Cirrhinus molitorella</name>
    <name type="common">mud carp</name>
    <dbReference type="NCBI Taxonomy" id="172907"/>
    <lineage>
        <taxon>Eukaryota</taxon>
        <taxon>Metazoa</taxon>
        <taxon>Chordata</taxon>
        <taxon>Craniata</taxon>
        <taxon>Vertebrata</taxon>
        <taxon>Euteleostomi</taxon>
        <taxon>Actinopterygii</taxon>
        <taxon>Neopterygii</taxon>
        <taxon>Teleostei</taxon>
        <taxon>Ostariophysi</taxon>
        <taxon>Cypriniformes</taxon>
        <taxon>Cyprinidae</taxon>
        <taxon>Labeoninae</taxon>
        <taxon>Labeonini</taxon>
        <taxon>Cirrhinus</taxon>
    </lineage>
</organism>
<dbReference type="Gene3D" id="1.25.40.10">
    <property type="entry name" value="Tetratricopeptide repeat domain"/>
    <property type="match status" value="3"/>
</dbReference>
<name>A0ABR3P0E1_9TELE</name>
<feature type="repeat" description="PPR" evidence="1">
    <location>
        <begin position="170"/>
        <end position="204"/>
    </location>
</feature>
<evidence type="ECO:0000256" key="1">
    <source>
        <dbReference type="PROSITE-ProRule" id="PRU00708"/>
    </source>
</evidence>
<protein>
    <recommendedName>
        <fullName evidence="4">Pentatricopeptide repeat domain 3</fullName>
    </recommendedName>
</protein>
<dbReference type="Pfam" id="PF01535">
    <property type="entry name" value="PPR"/>
    <property type="match status" value="1"/>
</dbReference>
<dbReference type="EMBL" id="JAYMGO010000001">
    <property type="protein sequence ID" value="KAL1282749.1"/>
    <property type="molecule type" value="Genomic_DNA"/>
</dbReference>
<reference evidence="2 3" key="1">
    <citation type="submission" date="2023-09" db="EMBL/GenBank/DDBJ databases">
        <authorList>
            <person name="Wang M."/>
        </authorList>
    </citation>
    <scope>NUCLEOTIDE SEQUENCE [LARGE SCALE GENOMIC DNA]</scope>
    <source>
        <strain evidence="2">GT-2023</strain>
        <tissue evidence="2">Liver</tissue>
    </source>
</reference>
<sequence>MLRSALLRCIFKRNSSINVIKCPVVFSNAHRSAISPSELHQGPLRFFSESAILTPSRWTDSNKTRSNVSDRVQEEDTSDVFGDYSRKFSSRRTFRKTSPEQQQQQLDLKYRDVDEEGEQLVEKFKSKTGRKNTTYWYFLQCKRLIKEDKLAEALVLFEADMLKGERLPPEEYNYTVLIGGCGRVGYLKKAFQLYNNMKKRGIEPSDATYTALFNACAESPWKQSGLENALKLKQELLKKNVPLSAITQHALLKTVALAGDLKSCFQILREMLQNGQAISQETFHYLLMSCVKDKQHGFRLALQVWHQMLRIGIKPDTQNYNILLRVARDCGIGDPGLASALLLKRTEEVTPKLTSGRKNRRTKVKEETSCQPLDMDAFENELFVDARTQNHEQAKETDFTLPKEEDQCRMDTSQNESQMLPVSTSGSLTCHSQSSHLPNLLDPSTCHTGVVALGPVNSASDRLALIGNLEGFLEKMAKDGVEPNIKTITLLADVMEADSQSVQSLINVAKKSGVNLDETFFNVMIRRVAKAGNLDGAKAVKALMVNRGLVANAQTFCSIALACRRQKDAMQLLTEMESCGLVPNAHVYSALISQAVKRLDYAYLHKLLQHMHKLQVAPNEVIIRQLEFAAQYPTSYDKLKSRNTYLDKIDGFRGFYKEWTEHNIPIIILSDDDDDDDEGELLRGHNDSSVLIVENDRNEADVSKHIEELDEDLAITFSQTATVLPHARYDCTLAFCRAEQDISGPLQDNAKHCDQCFCYICDKLASMCELWTIPGICHCNAHKHSVYWKALRDKSLMGFLHELNFTFDPLDMDSDLRFAETSLQKFAGSLAMKYATFLLGFENPNNSTNCRCTCHRNITSTTQSQTIGCKGCYKHHFKMLEYDYTVVSQHIKMYLNEAKKENPKACVVMLLGAIKLFVNHTTPGNMHAANTVAETVSTLLWRFMTKVWTLLVGFDFSDSFIKQLESFYQRLPLPSNCSLPKSLSVLPWDDPLLSAVMKGQNITGERQVKGRRHQVLCEPLVVIQARVCKLQQQNKYRELARYLKVVKSINNPTLQRMKDLVPLYLCKDGDYSGAVCHMLSPLPGATCLASRLTPQQFRAYLRILTSAHAPDVAQELDTPNGHMIIPDPLLSTKWTPIEGSNSFKMMEVLKFALRVLDCNGIVFADSETWLYLLSVVSSSYTTPDGVPVGAFLAEPDVTYQTVTREAASAILEELTTTSRIQIPKTFESGYPDQARLLLATQALVLRIFHSQFRPILSVIISFRFNRWALRWWFYSLLVRPDVLHYLLCCLVEELSDERYQLLQRKWGESEHSMVAYFLCMCFWENGVVLDLNTYPTNSLLAIWNERRNPWQRSLKLYLECNVAKLTPEKRQILHQIQQQGK</sequence>
<dbReference type="PANTHER" id="PTHR24014">
    <property type="entry name" value="2-OXOGLUTARATE AND IRON-DEPENDENT OXYGENASE DOMAIN-CONTAINING PROTEIN 2"/>
    <property type="match status" value="1"/>
</dbReference>
<comment type="caution">
    <text evidence="2">The sequence shown here is derived from an EMBL/GenBank/DDBJ whole genome shotgun (WGS) entry which is preliminary data.</text>
</comment>
<dbReference type="Proteomes" id="UP001558613">
    <property type="component" value="Unassembled WGS sequence"/>
</dbReference>
<accession>A0ABR3P0E1</accession>
<evidence type="ECO:0008006" key="4">
    <source>
        <dbReference type="Google" id="ProtNLM"/>
    </source>
</evidence>
<gene>
    <name evidence="2" type="ORF">QQF64_001552</name>
</gene>
<dbReference type="Pfam" id="PF13812">
    <property type="entry name" value="PPR_3"/>
    <property type="match status" value="1"/>
</dbReference>